<keyword evidence="2" id="KW-0378">Hydrolase</keyword>
<feature type="region of interest" description="Disordered" evidence="1">
    <location>
        <begin position="228"/>
        <end position="247"/>
    </location>
</feature>
<dbReference type="Pfam" id="PF12710">
    <property type="entry name" value="HAD"/>
    <property type="match status" value="1"/>
</dbReference>
<dbReference type="SUPFAM" id="SSF56784">
    <property type="entry name" value="HAD-like"/>
    <property type="match status" value="1"/>
</dbReference>
<name>A0A371Q8S4_STRIH</name>
<reference evidence="2 3" key="1">
    <citation type="submission" date="2018-08" db="EMBL/GenBank/DDBJ databases">
        <title>Streptomyces NEAU-D10 sp. nov., a novel Actinomycete isolated from soil.</title>
        <authorList>
            <person name="Jin L."/>
        </authorList>
    </citation>
    <scope>NUCLEOTIDE SEQUENCE [LARGE SCALE GENOMIC DNA]</scope>
    <source>
        <strain evidence="2 3">NEAU-D10</strain>
    </source>
</reference>
<sequence>MERLVLWDIDHTLISTGGVGRELSALAFRQATGVEMREQAAVEGITEPVIFRETAKLHGLATDRGDFERFAAALTQAHLTHSAQLRERGHALPGAAAALEALAAKSGIRQSVVSGNIGAVARIKLEVFGLDRRIDWEAGGYGDDDDVRSALVTLALTRAAGRSEVLRPENAVVIGDTPADVEAARANSVPAIAVASGRSSQAQLRAAGADVVLPDLADTGRLLDALRQTSGRTNSAVPASSERRSAT</sequence>
<gene>
    <name evidence="2" type="ORF">DY245_06495</name>
</gene>
<dbReference type="Gene3D" id="3.40.50.1000">
    <property type="entry name" value="HAD superfamily/HAD-like"/>
    <property type="match status" value="1"/>
</dbReference>
<evidence type="ECO:0000313" key="2">
    <source>
        <dbReference type="EMBL" id="REK91095.1"/>
    </source>
</evidence>
<proteinExistence type="predicted"/>
<dbReference type="SFLD" id="SFLDG01129">
    <property type="entry name" value="C1.5:_HAD__Beta-PGM__Phosphata"/>
    <property type="match status" value="1"/>
</dbReference>
<dbReference type="EMBL" id="QUAC01000042">
    <property type="protein sequence ID" value="REK91095.1"/>
    <property type="molecule type" value="Genomic_DNA"/>
</dbReference>
<dbReference type="InterPro" id="IPR023214">
    <property type="entry name" value="HAD_sf"/>
</dbReference>
<dbReference type="GO" id="GO:0008967">
    <property type="term" value="F:phosphoglycolate phosphatase activity"/>
    <property type="evidence" value="ECO:0007669"/>
    <property type="project" value="TreeGrafter"/>
</dbReference>
<organism evidence="2 3">
    <name type="scientific">Streptomyces inhibens</name>
    <dbReference type="NCBI Taxonomy" id="2293571"/>
    <lineage>
        <taxon>Bacteria</taxon>
        <taxon>Bacillati</taxon>
        <taxon>Actinomycetota</taxon>
        <taxon>Actinomycetes</taxon>
        <taxon>Kitasatosporales</taxon>
        <taxon>Streptomycetaceae</taxon>
        <taxon>Streptomyces</taxon>
    </lineage>
</organism>
<protein>
    <submittedName>
        <fullName evidence="2">HAD family hydrolase</fullName>
    </submittedName>
</protein>
<dbReference type="InterPro" id="IPR023198">
    <property type="entry name" value="PGP-like_dom2"/>
</dbReference>
<evidence type="ECO:0000256" key="1">
    <source>
        <dbReference type="SAM" id="MobiDB-lite"/>
    </source>
</evidence>
<dbReference type="GO" id="GO:0006281">
    <property type="term" value="P:DNA repair"/>
    <property type="evidence" value="ECO:0007669"/>
    <property type="project" value="TreeGrafter"/>
</dbReference>
<dbReference type="SFLD" id="SFLDS00003">
    <property type="entry name" value="Haloacid_Dehalogenase"/>
    <property type="match status" value="1"/>
</dbReference>
<feature type="compositionally biased region" description="Polar residues" evidence="1">
    <location>
        <begin position="228"/>
        <end position="238"/>
    </location>
</feature>
<dbReference type="Gene3D" id="1.10.150.240">
    <property type="entry name" value="Putative phosphatase, domain 2"/>
    <property type="match status" value="1"/>
</dbReference>
<comment type="caution">
    <text evidence="2">The sequence shown here is derived from an EMBL/GenBank/DDBJ whole genome shotgun (WGS) entry which is preliminary data.</text>
</comment>
<keyword evidence="3" id="KW-1185">Reference proteome</keyword>
<evidence type="ECO:0000313" key="3">
    <source>
        <dbReference type="Proteomes" id="UP000262477"/>
    </source>
</evidence>
<dbReference type="Proteomes" id="UP000262477">
    <property type="component" value="Unassembled WGS sequence"/>
</dbReference>
<dbReference type="InterPro" id="IPR050155">
    <property type="entry name" value="HAD-like_hydrolase_sf"/>
</dbReference>
<dbReference type="OrthoDB" id="9781769at2"/>
<accession>A0A371Q8S4</accession>
<dbReference type="PANTHER" id="PTHR43434">
    <property type="entry name" value="PHOSPHOGLYCOLATE PHOSPHATASE"/>
    <property type="match status" value="1"/>
</dbReference>
<dbReference type="RefSeq" id="WP_128504441.1">
    <property type="nucleotide sequence ID" value="NZ_QUAC01000042.1"/>
</dbReference>
<dbReference type="AlphaFoldDB" id="A0A371Q8S4"/>
<dbReference type="PANTHER" id="PTHR43434:SF1">
    <property type="entry name" value="PHOSPHOGLYCOLATE PHOSPHATASE"/>
    <property type="match status" value="1"/>
</dbReference>
<dbReference type="InterPro" id="IPR036412">
    <property type="entry name" value="HAD-like_sf"/>
</dbReference>